<evidence type="ECO:0000313" key="2">
    <source>
        <dbReference type="Proteomes" id="UP001140234"/>
    </source>
</evidence>
<keyword evidence="2" id="KW-1185">Reference proteome</keyword>
<name>A0ACC1JX45_9FUNG</name>
<dbReference type="EMBL" id="JANBUJ010001028">
    <property type="protein sequence ID" value="KAJ2769042.1"/>
    <property type="molecule type" value="Genomic_DNA"/>
</dbReference>
<sequence length="359" mass="38821">MPRSPANNTLAPLLRQLAGKLGDRQAASELRWMAAHVRKTLGDTAARTEHSGAQYRRARLWRDQPAPSTEEADLDARRFSSVQWAWLRQAVADRVEKHKPLQYILGSQPFGKTEIGVRSPVLIPRPETEEWVLRLAESLAAHHAARPPPPPPPGAPSPPLSILDACTGSGCVALGLASELPPGAARIAGVDVSADALALALSNQTRNAAVLNNEVEFHQIDLLAADTASRLEALRPGGWDMIVANPPYVTPAEYRGLDADVRDWEDVRALVPMPLRVADELDPSGVSFIERLAVLARALRLAREGALASPALPRLVVEIGGAKQTEPARQAMHDNGFGRTEVWKDMAGTDRAVLGYAEK</sequence>
<organism evidence="1 2">
    <name type="scientific">Coemansia nantahalensis</name>
    <dbReference type="NCBI Taxonomy" id="2789366"/>
    <lineage>
        <taxon>Eukaryota</taxon>
        <taxon>Fungi</taxon>
        <taxon>Fungi incertae sedis</taxon>
        <taxon>Zoopagomycota</taxon>
        <taxon>Kickxellomycotina</taxon>
        <taxon>Kickxellomycetes</taxon>
        <taxon>Kickxellales</taxon>
        <taxon>Kickxellaceae</taxon>
        <taxon>Coemansia</taxon>
    </lineage>
</organism>
<proteinExistence type="predicted"/>
<accession>A0ACC1JX45</accession>
<dbReference type="Proteomes" id="UP001140234">
    <property type="component" value="Unassembled WGS sequence"/>
</dbReference>
<protein>
    <submittedName>
        <fullName evidence="1">Uncharacterized protein</fullName>
    </submittedName>
</protein>
<evidence type="ECO:0000313" key="1">
    <source>
        <dbReference type="EMBL" id="KAJ2769042.1"/>
    </source>
</evidence>
<reference evidence="1" key="1">
    <citation type="submission" date="2022-07" db="EMBL/GenBank/DDBJ databases">
        <title>Phylogenomic reconstructions and comparative analyses of Kickxellomycotina fungi.</title>
        <authorList>
            <person name="Reynolds N.K."/>
            <person name="Stajich J.E."/>
            <person name="Barry K."/>
            <person name="Grigoriev I.V."/>
            <person name="Crous P."/>
            <person name="Smith M.E."/>
        </authorList>
    </citation>
    <scope>NUCLEOTIDE SEQUENCE</scope>
    <source>
        <strain evidence="1">CBS 109366</strain>
    </source>
</reference>
<comment type="caution">
    <text evidence="1">The sequence shown here is derived from an EMBL/GenBank/DDBJ whole genome shotgun (WGS) entry which is preliminary data.</text>
</comment>
<gene>
    <name evidence="1" type="ORF">IWQ57_003278</name>
</gene>